<dbReference type="PATRIC" id="fig|277988.4.peg.1772"/>
<dbReference type="RefSeq" id="WP_055429837.1">
    <property type="nucleotide sequence ID" value="NZ_CP015105.1"/>
</dbReference>
<evidence type="ECO:0000313" key="7">
    <source>
        <dbReference type="Proteomes" id="UP000250136"/>
    </source>
</evidence>
<dbReference type="EMBL" id="LIXN01000014">
    <property type="protein sequence ID" value="KQH81954.1"/>
    <property type="molecule type" value="Genomic_DNA"/>
</dbReference>
<dbReference type="KEGG" id="ttd:A3L14_02110"/>
<evidence type="ECO:0008006" key="8">
    <source>
        <dbReference type="Google" id="ProtNLM"/>
    </source>
</evidence>
<reference evidence="4 6" key="3">
    <citation type="submission" date="2016-10" db="EMBL/GenBank/DDBJ databases">
        <authorList>
            <person name="de Groot N.N."/>
        </authorList>
    </citation>
    <scope>NUCLEOTIDE SEQUENCE [LARGE SCALE GENOMIC DNA]</scope>
    <source>
        <strain evidence="4 6">OGL-20</strain>
    </source>
</reference>
<dbReference type="Proteomes" id="UP000250136">
    <property type="component" value="Chromosome"/>
</dbReference>
<evidence type="ECO:0000256" key="1">
    <source>
        <dbReference type="SAM" id="Phobius"/>
    </source>
</evidence>
<gene>
    <name evidence="2" type="ORF">A3L14_02110</name>
    <name evidence="3" type="ORF">AMR53_08425</name>
    <name evidence="4" type="ORF">SAMN05216170_1858</name>
</gene>
<keyword evidence="7" id="KW-1185">Reference proteome</keyword>
<feature type="transmembrane region" description="Helical" evidence="1">
    <location>
        <begin position="35"/>
        <end position="54"/>
    </location>
</feature>
<evidence type="ECO:0000313" key="2">
    <source>
        <dbReference type="EMBL" id="ASJ11756.1"/>
    </source>
</evidence>
<dbReference type="OrthoDB" id="99614at2157"/>
<dbReference type="Proteomes" id="UP000051862">
    <property type="component" value="Unassembled WGS sequence"/>
</dbReference>
<keyword evidence="1" id="KW-0472">Membrane</keyword>
<proteinExistence type="predicted"/>
<evidence type="ECO:0000313" key="4">
    <source>
        <dbReference type="EMBL" id="SEW14433.1"/>
    </source>
</evidence>
<dbReference type="AlphaFoldDB" id="A0A0Q2M252"/>
<accession>A0A0Q2M252</accession>
<keyword evidence="1" id="KW-1133">Transmembrane helix</keyword>
<reference evidence="2 7" key="2">
    <citation type="submission" date="2016-04" db="EMBL/GenBank/DDBJ databases">
        <title>Complete genome sequence of Thermococcus thioreducens type strain OGL-20P.</title>
        <authorList>
            <person name="Oger P.M."/>
        </authorList>
    </citation>
    <scope>NUCLEOTIDE SEQUENCE [LARGE SCALE GENOMIC DNA]</scope>
    <source>
        <strain evidence="2 7">OGL-20P</strain>
    </source>
</reference>
<dbReference type="Proteomes" id="UP000182125">
    <property type="component" value="Unassembled WGS sequence"/>
</dbReference>
<name>A0A0Q2M252_9EURY</name>
<keyword evidence="1" id="KW-0812">Transmembrane</keyword>
<evidence type="ECO:0000313" key="6">
    <source>
        <dbReference type="Proteomes" id="UP000182125"/>
    </source>
</evidence>
<sequence length="107" mass="12301">MEAELVEKVLAYIRRGDYYLEERRFDMAYNAYMDALYTIGAYLVYLDTGLLMSAREMVGILKSRHPEVYGVVSRYAGIASFDEESVGSLGEEIKRLRDSLLSRKGER</sequence>
<dbReference type="EMBL" id="CP015105">
    <property type="protein sequence ID" value="ASJ11756.1"/>
    <property type="molecule type" value="Genomic_DNA"/>
</dbReference>
<reference evidence="3 5" key="1">
    <citation type="submission" date="2015-08" db="EMBL/GenBank/DDBJ databases">
        <title>Thermococcus thioreducens DSM 14981 genome sequencing.</title>
        <authorList>
            <person name="Hong S.-J."/>
            <person name="Kim M.-C."/>
            <person name="Shin J.-H."/>
        </authorList>
    </citation>
    <scope>NUCLEOTIDE SEQUENCE [LARGE SCALE GENOMIC DNA]</scope>
    <source>
        <strain evidence="3 5">DSM 14981</strain>
    </source>
</reference>
<protein>
    <recommendedName>
        <fullName evidence="8">HEPN domain-containing protein</fullName>
    </recommendedName>
</protein>
<evidence type="ECO:0000313" key="3">
    <source>
        <dbReference type="EMBL" id="KQH81954.1"/>
    </source>
</evidence>
<evidence type="ECO:0000313" key="5">
    <source>
        <dbReference type="Proteomes" id="UP000051862"/>
    </source>
</evidence>
<dbReference type="GeneID" id="33333178"/>
<dbReference type="EMBL" id="FOIW01000002">
    <property type="protein sequence ID" value="SEW14433.1"/>
    <property type="molecule type" value="Genomic_DNA"/>
</dbReference>
<organism evidence="3 5">
    <name type="scientific">Thermococcus thioreducens</name>
    <dbReference type="NCBI Taxonomy" id="277988"/>
    <lineage>
        <taxon>Archaea</taxon>
        <taxon>Methanobacteriati</taxon>
        <taxon>Methanobacteriota</taxon>
        <taxon>Thermococci</taxon>
        <taxon>Thermococcales</taxon>
        <taxon>Thermococcaceae</taxon>
        <taxon>Thermococcus</taxon>
    </lineage>
</organism>